<dbReference type="Gene3D" id="3.30.70.100">
    <property type="match status" value="1"/>
</dbReference>
<dbReference type="AlphaFoldDB" id="A0A3B0XYJ9"/>
<sequence length="95" mass="10658">MAAFFIANVTVKDPEKFQAYAAKAGETMKKYQGEVALRGKFEQGLKGDADHHAVAVVRFPSHDDLRSWYFSEAYQAVIPLRDEAAEMSITTYVEP</sequence>
<reference evidence="2" key="1">
    <citation type="submission" date="2018-06" db="EMBL/GenBank/DDBJ databases">
        <authorList>
            <person name="Zhirakovskaya E."/>
        </authorList>
    </citation>
    <scope>NUCLEOTIDE SEQUENCE</scope>
</reference>
<dbReference type="Pfam" id="PF07045">
    <property type="entry name" value="DUF1330"/>
    <property type="match status" value="1"/>
</dbReference>
<name>A0A3B0XYJ9_9ZZZZ</name>
<evidence type="ECO:0000259" key="1">
    <source>
        <dbReference type="Pfam" id="PF07045"/>
    </source>
</evidence>
<dbReference type="InterPro" id="IPR011008">
    <property type="entry name" value="Dimeric_a/b-barrel"/>
</dbReference>
<dbReference type="EMBL" id="UOFJ01000403">
    <property type="protein sequence ID" value="VAW69203.1"/>
    <property type="molecule type" value="Genomic_DNA"/>
</dbReference>
<gene>
    <name evidence="2" type="ORF">MNBD_GAMMA10-116</name>
</gene>
<proteinExistence type="predicted"/>
<feature type="domain" description="DUF1330" evidence="1">
    <location>
        <begin position="3"/>
        <end position="90"/>
    </location>
</feature>
<dbReference type="SUPFAM" id="SSF54909">
    <property type="entry name" value="Dimeric alpha+beta barrel"/>
    <property type="match status" value="1"/>
</dbReference>
<evidence type="ECO:0000313" key="2">
    <source>
        <dbReference type="EMBL" id="VAW69203.1"/>
    </source>
</evidence>
<dbReference type="PANTHER" id="PTHR41521:SF4">
    <property type="entry name" value="BLR0684 PROTEIN"/>
    <property type="match status" value="1"/>
</dbReference>
<protein>
    <recommendedName>
        <fullName evidence="1">DUF1330 domain-containing protein</fullName>
    </recommendedName>
</protein>
<organism evidence="2">
    <name type="scientific">hydrothermal vent metagenome</name>
    <dbReference type="NCBI Taxonomy" id="652676"/>
    <lineage>
        <taxon>unclassified sequences</taxon>
        <taxon>metagenomes</taxon>
        <taxon>ecological metagenomes</taxon>
    </lineage>
</organism>
<accession>A0A3B0XYJ9</accession>
<dbReference type="InterPro" id="IPR010753">
    <property type="entry name" value="DUF1330"/>
</dbReference>
<dbReference type="PANTHER" id="PTHR41521">
    <property type="match status" value="1"/>
</dbReference>